<proteinExistence type="predicted"/>
<evidence type="ECO:0000313" key="3">
    <source>
        <dbReference type="Proteomes" id="UP000001026"/>
    </source>
</evidence>
<name>Q7V3Q2_PROMP</name>
<dbReference type="EMBL" id="BX548174">
    <property type="protein sequence ID" value="CAE18477.1"/>
    <property type="molecule type" value="Genomic_DNA"/>
</dbReference>
<dbReference type="RefSeq" id="WP_011131656.1">
    <property type="nucleotide sequence ID" value="NC_005072.1"/>
</dbReference>
<dbReference type="CDD" id="cd00291">
    <property type="entry name" value="SirA_YedF_YeeD"/>
    <property type="match status" value="1"/>
</dbReference>
<sequence>MKKVSKLLDLESIPCPLNVVKCKLALEKLSSNETLIVHLDKGEPEIMVKRALKEMKYFFKTLEENQKTIKLEFLHES</sequence>
<dbReference type="KEGG" id="pmm:PMM0018"/>
<feature type="domain" description="UPF0033" evidence="1">
    <location>
        <begin position="8"/>
        <end position="71"/>
    </location>
</feature>
<dbReference type="SUPFAM" id="SSF64307">
    <property type="entry name" value="SirA-like"/>
    <property type="match status" value="1"/>
</dbReference>
<dbReference type="OrthoDB" id="9794210at2"/>
<evidence type="ECO:0000259" key="1">
    <source>
        <dbReference type="Pfam" id="PF01206"/>
    </source>
</evidence>
<accession>Q7V3Q2</accession>
<dbReference type="eggNOG" id="COG0425">
    <property type="taxonomic scope" value="Bacteria"/>
</dbReference>
<dbReference type="HOGENOM" id="CLU_165255_2_1_3"/>
<protein>
    <recommendedName>
        <fullName evidence="1">UPF0033 domain-containing protein</fullName>
    </recommendedName>
</protein>
<dbReference type="AlphaFoldDB" id="Q7V3Q2"/>
<evidence type="ECO:0000313" key="2">
    <source>
        <dbReference type="EMBL" id="CAE18477.1"/>
    </source>
</evidence>
<dbReference type="Gene3D" id="3.30.110.40">
    <property type="entry name" value="TusA-like domain"/>
    <property type="match status" value="1"/>
</dbReference>
<reference evidence="2 3" key="1">
    <citation type="journal article" date="2003" name="Nature">
        <title>Genome divergence in two Prochlorococcus ecotypes reflects oceanic niche differentiation.</title>
        <authorList>
            <person name="Rocap G."/>
            <person name="Larimer F.W."/>
            <person name="Lamerdin J.E."/>
            <person name="Malfatti S."/>
            <person name="Chain P."/>
            <person name="Ahlgren N.A."/>
            <person name="Arellano A."/>
            <person name="Coleman M."/>
            <person name="Hauser L."/>
            <person name="Hess W.R."/>
            <person name="Johnson Z.I."/>
            <person name="Land M.L."/>
            <person name="Lindell D."/>
            <person name="Post A.F."/>
            <person name="Regala W."/>
            <person name="Shah M."/>
            <person name="Shaw S.L."/>
            <person name="Steglich C."/>
            <person name="Sullivan M.B."/>
            <person name="Ting C.S."/>
            <person name="Tolonen A."/>
            <person name="Webb E.A."/>
            <person name="Zinser E.R."/>
            <person name="Chisholm S.W."/>
        </authorList>
    </citation>
    <scope>NUCLEOTIDE SEQUENCE [LARGE SCALE GENOMIC DNA]</scope>
    <source>
        <strain evidence="3">CCMP1986 / NIES-2087 / MED4</strain>
    </source>
</reference>
<gene>
    <name evidence="2" type="ordered locus">PMM0018</name>
</gene>
<dbReference type="Proteomes" id="UP000001026">
    <property type="component" value="Chromosome"/>
</dbReference>
<dbReference type="InterPro" id="IPR036868">
    <property type="entry name" value="TusA-like_sf"/>
</dbReference>
<dbReference type="InterPro" id="IPR001455">
    <property type="entry name" value="TusA-like"/>
</dbReference>
<organism evidence="2 3">
    <name type="scientific">Prochlorococcus marinus subsp. pastoris (strain CCMP1986 / NIES-2087 / MED4)</name>
    <dbReference type="NCBI Taxonomy" id="59919"/>
    <lineage>
        <taxon>Bacteria</taxon>
        <taxon>Bacillati</taxon>
        <taxon>Cyanobacteriota</taxon>
        <taxon>Cyanophyceae</taxon>
        <taxon>Synechococcales</taxon>
        <taxon>Prochlorococcaceae</taxon>
        <taxon>Prochlorococcus</taxon>
    </lineage>
</organism>
<dbReference type="STRING" id="59919.PMM0018"/>
<dbReference type="Pfam" id="PF01206">
    <property type="entry name" value="TusA"/>
    <property type="match status" value="1"/>
</dbReference>